<dbReference type="Proteomes" id="UP000515908">
    <property type="component" value="Chromosome 07"/>
</dbReference>
<dbReference type="VEuPathDB" id="TriTrypDB:ADEAN_000434900"/>
<feature type="coiled-coil region" evidence="1">
    <location>
        <begin position="320"/>
        <end position="361"/>
    </location>
</feature>
<evidence type="ECO:0000256" key="1">
    <source>
        <dbReference type="SAM" id="Coils"/>
    </source>
</evidence>
<gene>
    <name evidence="3" type="ORF">ADEAN_000434900</name>
</gene>
<evidence type="ECO:0000313" key="3">
    <source>
        <dbReference type="EMBL" id="CAD2216871.1"/>
    </source>
</evidence>
<keyword evidence="1" id="KW-0175">Coiled coil</keyword>
<dbReference type="AlphaFoldDB" id="A0A7G2CCY5"/>
<accession>A0A7G2CCY5</accession>
<feature type="region of interest" description="Disordered" evidence="2">
    <location>
        <begin position="223"/>
        <end position="242"/>
    </location>
</feature>
<dbReference type="OrthoDB" id="265374at2759"/>
<protein>
    <submittedName>
        <fullName evidence="3">Uncharacterized protein</fullName>
    </submittedName>
</protein>
<dbReference type="EMBL" id="LR877151">
    <property type="protein sequence ID" value="CAD2216871.1"/>
    <property type="molecule type" value="Genomic_DNA"/>
</dbReference>
<keyword evidence="4" id="KW-1185">Reference proteome</keyword>
<reference evidence="3 4" key="1">
    <citation type="submission" date="2020-08" db="EMBL/GenBank/DDBJ databases">
        <authorList>
            <person name="Newling K."/>
            <person name="Davey J."/>
            <person name="Forrester S."/>
        </authorList>
    </citation>
    <scope>NUCLEOTIDE SEQUENCE [LARGE SCALE GENOMIC DNA]</scope>
    <source>
        <strain evidence="4">Crithidia deanei Carvalho (ATCC PRA-265)</strain>
    </source>
</reference>
<organism evidence="3 4">
    <name type="scientific">Angomonas deanei</name>
    <dbReference type="NCBI Taxonomy" id="59799"/>
    <lineage>
        <taxon>Eukaryota</taxon>
        <taxon>Discoba</taxon>
        <taxon>Euglenozoa</taxon>
        <taxon>Kinetoplastea</taxon>
        <taxon>Metakinetoplastina</taxon>
        <taxon>Trypanosomatida</taxon>
        <taxon>Trypanosomatidae</taxon>
        <taxon>Strigomonadinae</taxon>
        <taxon>Angomonas</taxon>
    </lineage>
</organism>
<name>A0A7G2CCY5_9TRYP</name>
<proteinExistence type="predicted"/>
<evidence type="ECO:0000256" key="2">
    <source>
        <dbReference type="SAM" id="MobiDB-lite"/>
    </source>
</evidence>
<evidence type="ECO:0000313" key="4">
    <source>
        <dbReference type="Proteomes" id="UP000515908"/>
    </source>
</evidence>
<sequence length="363" mass="41188">MEEKDHHNTSNHNNHNNNSGHHYSVEWGIRNAIVMPVGKFGCVVVADKRLSLSQDEHRPAALQNMNEYFSLLDEHSAWGVSHLLHALLRRYDKSVLIENTYAPMTACFQSLDRIALLNTISALRSEALKEASKAQEAKKSTDKKAMFASDEANHVYELISGGKNFTDYYQSMTTATNSNKNASGNKVLSTVQKNLIEEAQHKDHMALLNHKLKIIRASDESTRRLADSHHTNSALPKQEATHDVHQLSTMTQISRDLQQLSNINNTNVKLHPVSTLATLTEEEVFQEAASYLTQLEQLWGEAVSSKNNIQGRMTKFSNDVEQSRITISDLETKLKKANVRIEKLENLQRKNEKKQQQQQRQPQ</sequence>